<dbReference type="GO" id="GO:0005524">
    <property type="term" value="F:ATP binding"/>
    <property type="evidence" value="ECO:0007669"/>
    <property type="project" value="UniProtKB-UniRule"/>
</dbReference>
<dbReference type="Gene3D" id="3.40.50.300">
    <property type="entry name" value="P-loop containing nucleotide triphosphate hydrolases"/>
    <property type="match status" value="1"/>
</dbReference>
<keyword evidence="10" id="KW-1185">Reference proteome</keyword>
<evidence type="ECO:0000256" key="5">
    <source>
        <dbReference type="ARBA" id="ARBA00022840"/>
    </source>
</evidence>
<dbReference type="InterPro" id="IPR027417">
    <property type="entry name" value="P-loop_NTPase"/>
</dbReference>
<dbReference type="EMBL" id="CP002102">
    <property type="protein sequence ID" value="ADL01895.1"/>
    <property type="molecule type" value="Genomic_DNA"/>
</dbReference>
<comment type="similarity">
    <text evidence="7 8">Belongs to the formate--tetrahydrofolate ligase family.</text>
</comment>
<dbReference type="NCBIfam" id="NF010030">
    <property type="entry name" value="PRK13505.1"/>
    <property type="match status" value="1"/>
</dbReference>
<name>D9QLK1_BRESC</name>
<evidence type="ECO:0000256" key="6">
    <source>
        <dbReference type="ARBA" id="ARBA00049033"/>
    </source>
</evidence>
<evidence type="ECO:0000256" key="8">
    <source>
        <dbReference type="HAMAP-Rule" id="MF_01543"/>
    </source>
</evidence>
<dbReference type="SUPFAM" id="SSF52540">
    <property type="entry name" value="P-loop containing nucleoside triphosphate hydrolases"/>
    <property type="match status" value="1"/>
</dbReference>
<keyword evidence="2 8" id="KW-0554">One-carbon metabolism</keyword>
<sequence length="558" mass="57239">MPGDIEISQAATLEPIQQIAARVGIGAEGLEPYGRHIAKLSREGLARLADRPAGRLILVTAINPTAAGEGKTTTTIGLGDALNRIGRKTVVALREPSLGPVFGRKGGATGGGYAQVAPMDRINLHFTGDFHAISAAHNLLAAMVDNAIYWGNDRGLEARRVTWRRAVDMNDRALRQVAIGLGGTNGAVRETGFDITVASEVMAVLCLAEGPDDLAARLARIVVGRTREGVAVTAGDLEAAGAMAALLSEAVLPNLVQTLGGTPTLVHGGPFANIAHGCNSVTATRAALALGEFAVTEAGFGADLGAEKFLNIKCRSSGLAPSAAVIVATVRALKLQGGVAKDALGSEDVAAVRAGFVNLARHIENLHGFGLPVVVAINAFFSDTAEEQAAIVELCAAHGVEAHICTHWADGGAGAEGLAHAVAALADANADPGGALKLTYADDLPLEQKIRTVAQTLYRASDIALSAAAKKDLARFEAEGHGHLPVCMAKTPYSFTADEKVSGAPQGFILPLDSVRLSAGAGFVVALCGAVNTMPGLPRVPSAERIGLGPDGRITGLD</sequence>
<dbReference type="RefSeq" id="WP_013269996.1">
    <property type="nucleotide sequence ID" value="NC_014375.1"/>
</dbReference>
<comment type="pathway">
    <text evidence="1 8">One-carbon metabolism; tetrahydrofolate interconversion.</text>
</comment>
<keyword evidence="4 8" id="KW-0547">Nucleotide-binding</keyword>
<dbReference type="STRING" id="633149.Bresu_2588"/>
<keyword evidence="5 8" id="KW-0067">ATP-binding</keyword>
<evidence type="ECO:0000256" key="7">
    <source>
        <dbReference type="ARBA" id="ARBA00061363"/>
    </source>
</evidence>
<dbReference type="HAMAP" id="MF_01543">
    <property type="entry name" value="FTHFS"/>
    <property type="match status" value="1"/>
</dbReference>
<dbReference type="Pfam" id="PF01268">
    <property type="entry name" value="FTHFS"/>
    <property type="match status" value="1"/>
</dbReference>
<dbReference type="UniPathway" id="UPA00193"/>
<evidence type="ECO:0000256" key="1">
    <source>
        <dbReference type="ARBA" id="ARBA00004777"/>
    </source>
</evidence>
<evidence type="ECO:0000313" key="10">
    <source>
        <dbReference type="Proteomes" id="UP000002696"/>
    </source>
</evidence>
<keyword evidence="3 8" id="KW-0436">Ligase</keyword>
<dbReference type="InterPro" id="IPR000559">
    <property type="entry name" value="Formate_THF_ligase"/>
</dbReference>
<evidence type="ECO:0000256" key="3">
    <source>
        <dbReference type="ARBA" id="ARBA00022598"/>
    </source>
</evidence>
<dbReference type="KEGG" id="bsb:Bresu_2588"/>
<dbReference type="FunFam" id="3.10.410.10:FF:000001">
    <property type="entry name" value="Putative formate--tetrahydrofolate ligase"/>
    <property type="match status" value="1"/>
</dbReference>
<reference evidence="10" key="1">
    <citation type="journal article" date="2011" name="J. Bacteriol.">
        <title>Genome sequences of eight morphologically diverse alphaproteobacteria.</title>
        <authorList>
            <consortium name="US DOE Joint Genome Institute"/>
            <person name="Brown P.J."/>
            <person name="Kysela D.T."/>
            <person name="Buechlein A."/>
            <person name="Hemmerich C."/>
            <person name="Brun Y.V."/>
        </authorList>
    </citation>
    <scope>NUCLEOTIDE SEQUENCE [LARGE SCALE GENOMIC DNA]</scope>
    <source>
        <strain evidence="10">ATCC 15264 / DSM 4735 / LMG 14903 / NBRC 16000 / CB 81</strain>
    </source>
</reference>
<dbReference type="HOGENOM" id="CLU_003601_3_3_5"/>
<accession>D9QLK1</accession>
<comment type="catalytic activity">
    <reaction evidence="6 8">
        <text>(6S)-5,6,7,8-tetrahydrofolate + formate + ATP = (6R)-10-formyltetrahydrofolate + ADP + phosphate</text>
        <dbReference type="Rhea" id="RHEA:20221"/>
        <dbReference type="ChEBI" id="CHEBI:15740"/>
        <dbReference type="ChEBI" id="CHEBI:30616"/>
        <dbReference type="ChEBI" id="CHEBI:43474"/>
        <dbReference type="ChEBI" id="CHEBI:57453"/>
        <dbReference type="ChEBI" id="CHEBI:195366"/>
        <dbReference type="ChEBI" id="CHEBI:456216"/>
        <dbReference type="EC" id="6.3.4.3"/>
    </reaction>
</comment>
<evidence type="ECO:0000256" key="4">
    <source>
        <dbReference type="ARBA" id="ARBA00022741"/>
    </source>
</evidence>
<organism evidence="9 10">
    <name type="scientific">Brevundimonas subvibrioides (strain ATCC 15264 / DSM 4735 / LMG 14903 / NBRC 16000 / CB 81)</name>
    <name type="common">Caulobacter subvibrioides</name>
    <dbReference type="NCBI Taxonomy" id="633149"/>
    <lineage>
        <taxon>Bacteria</taxon>
        <taxon>Pseudomonadati</taxon>
        <taxon>Pseudomonadota</taxon>
        <taxon>Alphaproteobacteria</taxon>
        <taxon>Caulobacterales</taxon>
        <taxon>Caulobacteraceae</taxon>
        <taxon>Brevundimonas</taxon>
    </lineage>
</organism>
<protein>
    <recommendedName>
        <fullName evidence="8">Formate--tetrahydrofolate ligase</fullName>
        <ecNumber evidence="8">6.3.4.3</ecNumber>
    </recommendedName>
    <alternativeName>
        <fullName evidence="8">Formyltetrahydrofolate synthetase</fullName>
        <shortName evidence="8">FHS</shortName>
        <shortName evidence="8">FTHFS</shortName>
    </alternativeName>
</protein>
<evidence type="ECO:0000313" key="9">
    <source>
        <dbReference type="EMBL" id="ADL01895.1"/>
    </source>
</evidence>
<dbReference type="GO" id="GO:0035999">
    <property type="term" value="P:tetrahydrofolate interconversion"/>
    <property type="evidence" value="ECO:0007669"/>
    <property type="project" value="UniProtKB-UniRule"/>
</dbReference>
<dbReference type="BioCyc" id="BSUB633149:G1GM8-2593-MONOMER"/>
<dbReference type="eggNOG" id="COG2759">
    <property type="taxonomic scope" value="Bacteria"/>
</dbReference>
<dbReference type="AlphaFoldDB" id="D9QLK1"/>
<proteinExistence type="inferred from homology"/>
<dbReference type="FunFam" id="3.30.1510.10:FF:000001">
    <property type="entry name" value="Formate--tetrahydrofolate ligase"/>
    <property type="match status" value="1"/>
</dbReference>
<gene>
    <name evidence="8" type="primary">fhs</name>
    <name evidence="9" type="ordered locus">Bresu_2588</name>
</gene>
<dbReference type="InParanoid" id="D9QLK1"/>
<dbReference type="Gene3D" id="3.30.1510.10">
    <property type="entry name" value="Domain 2, N(10)-formyltetrahydrofolate synthetase"/>
    <property type="match status" value="1"/>
</dbReference>
<dbReference type="CDD" id="cd00477">
    <property type="entry name" value="FTHFS"/>
    <property type="match status" value="1"/>
</dbReference>
<evidence type="ECO:0000256" key="2">
    <source>
        <dbReference type="ARBA" id="ARBA00022563"/>
    </source>
</evidence>
<dbReference type="OrthoDB" id="9761733at2"/>
<feature type="binding site" evidence="8">
    <location>
        <begin position="65"/>
        <end position="72"/>
    </location>
    <ligand>
        <name>ATP</name>
        <dbReference type="ChEBI" id="CHEBI:30616"/>
    </ligand>
</feature>
<dbReference type="Gene3D" id="3.10.410.10">
    <property type="entry name" value="Formyltetrahydrofolate synthetase, domain 3"/>
    <property type="match status" value="1"/>
</dbReference>
<dbReference type="GO" id="GO:0004329">
    <property type="term" value="F:formate-tetrahydrofolate ligase activity"/>
    <property type="evidence" value="ECO:0007669"/>
    <property type="project" value="UniProtKB-UniRule"/>
</dbReference>
<dbReference type="Proteomes" id="UP000002696">
    <property type="component" value="Chromosome"/>
</dbReference>
<dbReference type="EC" id="6.3.4.3" evidence="8"/>